<keyword evidence="1" id="KW-0812">Transmembrane</keyword>
<dbReference type="EMBL" id="JAWDGP010006611">
    <property type="protein sequence ID" value="KAK3737914.1"/>
    <property type="molecule type" value="Genomic_DNA"/>
</dbReference>
<reference evidence="2" key="1">
    <citation type="journal article" date="2023" name="G3 (Bethesda)">
        <title>A reference genome for the long-term kleptoplast-retaining sea slug Elysia crispata morphotype clarki.</title>
        <authorList>
            <person name="Eastman K.E."/>
            <person name="Pendleton A.L."/>
            <person name="Shaikh M.A."/>
            <person name="Suttiyut T."/>
            <person name="Ogas R."/>
            <person name="Tomko P."/>
            <person name="Gavelis G."/>
            <person name="Widhalm J.R."/>
            <person name="Wisecaver J.H."/>
        </authorList>
    </citation>
    <scope>NUCLEOTIDE SEQUENCE</scope>
    <source>
        <strain evidence="2">ECLA1</strain>
    </source>
</reference>
<dbReference type="AlphaFoldDB" id="A0AAE1CVI9"/>
<organism evidence="2 3">
    <name type="scientific">Elysia crispata</name>
    <name type="common">lettuce slug</name>
    <dbReference type="NCBI Taxonomy" id="231223"/>
    <lineage>
        <taxon>Eukaryota</taxon>
        <taxon>Metazoa</taxon>
        <taxon>Spiralia</taxon>
        <taxon>Lophotrochozoa</taxon>
        <taxon>Mollusca</taxon>
        <taxon>Gastropoda</taxon>
        <taxon>Heterobranchia</taxon>
        <taxon>Euthyneura</taxon>
        <taxon>Panpulmonata</taxon>
        <taxon>Sacoglossa</taxon>
        <taxon>Placobranchoidea</taxon>
        <taxon>Plakobranchidae</taxon>
        <taxon>Elysia</taxon>
    </lineage>
</organism>
<keyword evidence="1" id="KW-1133">Transmembrane helix</keyword>
<proteinExistence type="predicted"/>
<protein>
    <submittedName>
        <fullName evidence="2">Uncharacterized protein</fullName>
    </submittedName>
</protein>
<comment type="caution">
    <text evidence="2">The sequence shown here is derived from an EMBL/GenBank/DDBJ whole genome shotgun (WGS) entry which is preliminary data.</text>
</comment>
<gene>
    <name evidence="2" type="ORF">RRG08_028539</name>
</gene>
<keyword evidence="3" id="KW-1185">Reference proteome</keyword>
<evidence type="ECO:0000256" key="1">
    <source>
        <dbReference type="SAM" id="Phobius"/>
    </source>
</evidence>
<feature type="transmembrane region" description="Helical" evidence="1">
    <location>
        <begin position="21"/>
        <end position="43"/>
    </location>
</feature>
<dbReference type="Proteomes" id="UP001283361">
    <property type="component" value="Unassembled WGS sequence"/>
</dbReference>
<accession>A0AAE1CVI9</accession>
<evidence type="ECO:0000313" key="3">
    <source>
        <dbReference type="Proteomes" id="UP001283361"/>
    </source>
</evidence>
<evidence type="ECO:0000313" key="2">
    <source>
        <dbReference type="EMBL" id="KAK3737914.1"/>
    </source>
</evidence>
<keyword evidence="1" id="KW-0472">Membrane</keyword>
<name>A0AAE1CVI9_9GAST</name>
<sequence length="92" mass="10270">MTSPFLVYKRVSRETISKGNLTTLHVCVCVCLFVYASFSLRVLRKPNGAAAFLNDLLCHCIVGPAALAERRGRDIVLMQTMESYKLVYEVGN</sequence>